<sequence length="236" mass="27568">MHVNIQKVHCHYEVENSMTPTSWSYTQKLDLSELRYMVQILRSDNDIMQARSIQRMIELICRGIRQGFCDEIIGVIKEEQIMKMLRIRTHYSRKEVQMIRDVLMLIIEALQPYEQEIEDNQLLEVAQVKDLNDSSSISNKESEQNQIINEEENQAQLETEVALLRKAIAEGERHLYNKDLRDDIAFHIKQRENMSSRLSRRIRRNKSNSSTGSGVSVNSTNSEKDNQLLNSVNSNE</sequence>
<dbReference type="Proteomes" id="UP000324800">
    <property type="component" value="Unassembled WGS sequence"/>
</dbReference>
<dbReference type="EMBL" id="SNRW01002513">
    <property type="protein sequence ID" value="KAA6392523.1"/>
    <property type="molecule type" value="Genomic_DNA"/>
</dbReference>
<evidence type="ECO:0000256" key="2">
    <source>
        <dbReference type="SAM" id="MobiDB-lite"/>
    </source>
</evidence>
<reference evidence="3 4" key="1">
    <citation type="submission" date="2019-03" db="EMBL/GenBank/DDBJ databases">
        <title>Single cell metagenomics reveals metabolic interactions within the superorganism composed of flagellate Streblomastix strix and complex community of Bacteroidetes bacteria on its surface.</title>
        <authorList>
            <person name="Treitli S.C."/>
            <person name="Kolisko M."/>
            <person name="Husnik F."/>
            <person name="Keeling P."/>
            <person name="Hampl V."/>
        </authorList>
    </citation>
    <scope>NUCLEOTIDE SEQUENCE [LARGE SCALE GENOMIC DNA]</scope>
    <source>
        <strain evidence="3">ST1C</strain>
    </source>
</reference>
<name>A0A5J4WCX8_9EUKA</name>
<evidence type="ECO:0000256" key="1">
    <source>
        <dbReference type="SAM" id="Coils"/>
    </source>
</evidence>
<gene>
    <name evidence="3" type="ORF">EZS28_011948</name>
</gene>
<keyword evidence="1" id="KW-0175">Coiled coil</keyword>
<proteinExistence type="predicted"/>
<organism evidence="3 4">
    <name type="scientific">Streblomastix strix</name>
    <dbReference type="NCBI Taxonomy" id="222440"/>
    <lineage>
        <taxon>Eukaryota</taxon>
        <taxon>Metamonada</taxon>
        <taxon>Preaxostyla</taxon>
        <taxon>Oxymonadida</taxon>
        <taxon>Streblomastigidae</taxon>
        <taxon>Streblomastix</taxon>
    </lineage>
</organism>
<comment type="caution">
    <text evidence="3">The sequence shown here is derived from an EMBL/GenBank/DDBJ whole genome shotgun (WGS) entry which is preliminary data.</text>
</comment>
<dbReference type="AlphaFoldDB" id="A0A5J4WCX8"/>
<feature type="region of interest" description="Disordered" evidence="2">
    <location>
        <begin position="195"/>
        <end position="236"/>
    </location>
</feature>
<accession>A0A5J4WCX8</accession>
<evidence type="ECO:0000313" key="4">
    <source>
        <dbReference type="Proteomes" id="UP000324800"/>
    </source>
</evidence>
<feature type="coiled-coil region" evidence="1">
    <location>
        <begin position="140"/>
        <end position="167"/>
    </location>
</feature>
<feature type="compositionally biased region" description="Polar residues" evidence="2">
    <location>
        <begin position="227"/>
        <end position="236"/>
    </location>
</feature>
<evidence type="ECO:0000313" key="3">
    <source>
        <dbReference type="EMBL" id="KAA6392523.1"/>
    </source>
</evidence>
<protein>
    <submittedName>
        <fullName evidence="3">Uncharacterized protein</fullName>
    </submittedName>
</protein>
<feature type="compositionally biased region" description="Low complexity" evidence="2">
    <location>
        <begin position="207"/>
        <end position="221"/>
    </location>
</feature>